<dbReference type="AlphaFoldDB" id="A2BJ99"/>
<feature type="transmembrane region" description="Helical" evidence="1">
    <location>
        <begin position="12"/>
        <end position="31"/>
    </location>
</feature>
<evidence type="ECO:0000313" key="2">
    <source>
        <dbReference type="EMBL" id="ABM80060.1"/>
    </source>
</evidence>
<dbReference type="EMBL" id="CP000493">
    <property type="protein sequence ID" value="ABM80060.1"/>
    <property type="molecule type" value="Genomic_DNA"/>
</dbReference>
<feature type="transmembrane region" description="Helical" evidence="1">
    <location>
        <begin position="38"/>
        <end position="56"/>
    </location>
</feature>
<dbReference type="GO" id="GO:0008137">
    <property type="term" value="F:NADH dehydrogenase (ubiquinone) activity"/>
    <property type="evidence" value="ECO:0007669"/>
    <property type="project" value="InterPro"/>
</dbReference>
<dbReference type="Proteomes" id="UP000002593">
    <property type="component" value="Chromosome"/>
</dbReference>
<keyword evidence="1" id="KW-0472">Membrane</keyword>
<dbReference type="GeneID" id="4782566"/>
<name>A2BJ99_HYPBU</name>
<evidence type="ECO:0000256" key="1">
    <source>
        <dbReference type="SAM" id="Phobius"/>
    </source>
</evidence>
<dbReference type="InterPro" id="IPR042106">
    <property type="entry name" value="Nuo/plastoQ_OxRdtase_6_NuoJ"/>
</dbReference>
<evidence type="ECO:0008006" key="4">
    <source>
        <dbReference type="Google" id="ProtNLM"/>
    </source>
</evidence>
<dbReference type="STRING" id="415426.Hbut_0188"/>
<feature type="transmembrane region" description="Helical" evidence="1">
    <location>
        <begin position="99"/>
        <end position="118"/>
    </location>
</feature>
<gene>
    <name evidence="2" type="ordered locus">Hbut_0188</name>
</gene>
<dbReference type="InterPro" id="IPR001457">
    <property type="entry name" value="NADH_UbQ/plastoQ_OxRdtase_su6"/>
</dbReference>
<organism evidence="2 3">
    <name type="scientific">Hyperthermus butylicus (strain DSM 5456 / JCM 9403 / PLM1-5)</name>
    <dbReference type="NCBI Taxonomy" id="415426"/>
    <lineage>
        <taxon>Archaea</taxon>
        <taxon>Thermoproteota</taxon>
        <taxon>Thermoprotei</taxon>
        <taxon>Desulfurococcales</taxon>
        <taxon>Pyrodictiaceae</taxon>
        <taxon>Hyperthermus</taxon>
    </lineage>
</organism>
<dbReference type="KEGG" id="hbu:Hbut_0188"/>
<reference evidence="2 3" key="1">
    <citation type="journal article" date="2007" name="Archaea">
        <title>The genome of Hyperthermus butylicus: a sulfur-reducing, peptide fermenting, neutrophilic Crenarchaeote growing up to 108 degrees C.</title>
        <authorList>
            <person name="Brugger K."/>
            <person name="Chen L."/>
            <person name="Stark M."/>
            <person name="Zibat A."/>
            <person name="Redder P."/>
            <person name="Ruepp A."/>
            <person name="Awayez M."/>
            <person name="She Q."/>
            <person name="Garrett R.A."/>
            <person name="Klenk H.P."/>
        </authorList>
    </citation>
    <scope>NUCLEOTIDE SEQUENCE [LARGE SCALE GENOMIC DNA]</scope>
    <source>
        <strain evidence="3">DSM 5456 / JCM 9403 / PLM1-5</strain>
    </source>
</reference>
<accession>A2BJ99</accession>
<keyword evidence="1" id="KW-1133">Transmembrane helix</keyword>
<sequence length="180" mass="18730">MSLSASLESVLYYSVLLGSLATVAVGSIAAVRARKTIYSILGLVTLALGVSAVFALHGYTYLAVFILAIYVGAGVTLIALVVMVTGYYRIPVQHSPAKLLLAFIAAAALQAPVLVYGAAHNGPEAVMVDLRSVAADMFKCKICIVVIIITIASVLVEAIAIARGEARKSSQVEGKPTHSV</sequence>
<dbReference type="EnsemblBacteria" id="ABM80060">
    <property type="protein sequence ID" value="ABM80060"/>
    <property type="gene ID" value="Hbut_0188"/>
</dbReference>
<dbReference type="Pfam" id="PF00499">
    <property type="entry name" value="Oxidored_q3"/>
    <property type="match status" value="1"/>
</dbReference>
<keyword evidence="3" id="KW-1185">Reference proteome</keyword>
<dbReference type="eggNOG" id="arCOG04654">
    <property type="taxonomic scope" value="Archaea"/>
</dbReference>
<feature type="transmembrane region" description="Helical" evidence="1">
    <location>
        <begin position="62"/>
        <end position="87"/>
    </location>
</feature>
<dbReference type="HOGENOM" id="CLU_1492958_0_0_2"/>
<evidence type="ECO:0000313" key="3">
    <source>
        <dbReference type="Proteomes" id="UP000002593"/>
    </source>
</evidence>
<feature type="transmembrane region" description="Helical" evidence="1">
    <location>
        <begin position="138"/>
        <end position="161"/>
    </location>
</feature>
<dbReference type="RefSeq" id="WP_011821377.1">
    <property type="nucleotide sequence ID" value="NC_008818.1"/>
</dbReference>
<protein>
    <recommendedName>
        <fullName evidence="4">NADH-quinone oxidoreductase subunit J</fullName>
    </recommendedName>
</protein>
<keyword evidence="1" id="KW-0812">Transmembrane</keyword>
<proteinExistence type="predicted"/>
<dbReference type="Gene3D" id="1.20.120.1200">
    <property type="entry name" value="NADH-ubiquinone/plastoquinone oxidoreductase chain 6, subunit NuoJ"/>
    <property type="match status" value="1"/>
</dbReference>